<dbReference type="eggNOG" id="ENOG502QT2Z">
    <property type="taxonomic scope" value="Eukaryota"/>
</dbReference>
<dbReference type="AlphaFoldDB" id="A5DMB9"/>
<evidence type="ECO:0008006" key="4">
    <source>
        <dbReference type="Google" id="ProtNLM"/>
    </source>
</evidence>
<sequence>MRVRFARAAKLFVMRLSQLNGKFLLTIPLYIGVEVVLGTAIFNKASGAFGILSIITGHPINFWQWLYNMFALVVLPFYISGLLNLNSREKGTRKTSLVCILYVVDTIVGYLYTLYFNYFWFSHEDNSPTSDPYAGATKPDVDPTMAAQSASAERELFLTMAITLMVAIFRLYTTLVVVSFTRALLKSEAAAQRYSNEPEVVPIMEPGWRGRITHFVYDLEIRSREWLRSAFV</sequence>
<evidence type="ECO:0000256" key="1">
    <source>
        <dbReference type="SAM" id="Phobius"/>
    </source>
</evidence>
<keyword evidence="1" id="KW-1133">Transmembrane helix</keyword>
<dbReference type="HOGENOM" id="CLU_103819_0_0_1"/>
<dbReference type="EMBL" id="CH408159">
    <property type="protein sequence ID" value="EDK40322.2"/>
    <property type="molecule type" value="Genomic_DNA"/>
</dbReference>
<dbReference type="STRING" id="294746.A5DMB9"/>
<feature type="transmembrane region" description="Helical" evidence="1">
    <location>
        <begin position="156"/>
        <end position="178"/>
    </location>
</feature>
<dbReference type="RefSeq" id="XP_001483691.2">
    <property type="nucleotide sequence ID" value="XM_001483641.1"/>
</dbReference>
<dbReference type="VEuPathDB" id="FungiDB:PGUG_04420"/>
<dbReference type="GO" id="GO:0070916">
    <property type="term" value="C:inositol phosphoceramide synthase complex"/>
    <property type="evidence" value="ECO:0007669"/>
    <property type="project" value="TreeGrafter"/>
</dbReference>
<keyword evidence="3" id="KW-1185">Reference proteome</keyword>
<dbReference type="Proteomes" id="UP000001997">
    <property type="component" value="Unassembled WGS sequence"/>
</dbReference>
<dbReference type="GO" id="GO:0000139">
    <property type="term" value="C:Golgi membrane"/>
    <property type="evidence" value="ECO:0007669"/>
    <property type="project" value="TreeGrafter"/>
</dbReference>
<dbReference type="PANTHER" id="PTHR28077">
    <property type="entry name" value="INOSITOL PHOSPHORYLCERAMIDE SYNTHASE REGULATORY SUBUNIT KEI1"/>
    <property type="match status" value="1"/>
</dbReference>
<dbReference type="OrthoDB" id="3338076at2759"/>
<dbReference type="InParanoid" id="A5DMB9"/>
<dbReference type="GO" id="GO:0006673">
    <property type="term" value="P:inositol phosphoceramide metabolic process"/>
    <property type="evidence" value="ECO:0007669"/>
    <property type="project" value="InterPro"/>
</dbReference>
<evidence type="ECO:0000313" key="2">
    <source>
        <dbReference type="EMBL" id="EDK40322.2"/>
    </source>
</evidence>
<dbReference type="Pfam" id="PF08552">
    <property type="entry name" value="Kei1"/>
    <property type="match status" value="1"/>
</dbReference>
<accession>A5DMB9</accession>
<dbReference type="FunCoup" id="A5DMB9">
    <property type="interactions" value="18"/>
</dbReference>
<keyword evidence="1" id="KW-0472">Membrane</keyword>
<gene>
    <name evidence="2" type="ORF">PGUG_04420</name>
</gene>
<feature type="transmembrane region" description="Helical" evidence="1">
    <location>
        <begin position="21"/>
        <end position="42"/>
    </location>
</feature>
<proteinExistence type="predicted"/>
<organism evidence="2 3">
    <name type="scientific">Meyerozyma guilliermondii (strain ATCC 6260 / CBS 566 / DSM 6381 / JCM 1539 / NBRC 10279 / NRRL Y-324)</name>
    <name type="common">Yeast</name>
    <name type="synonym">Candida guilliermondii</name>
    <dbReference type="NCBI Taxonomy" id="294746"/>
    <lineage>
        <taxon>Eukaryota</taxon>
        <taxon>Fungi</taxon>
        <taxon>Dikarya</taxon>
        <taxon>Ascomycota</taxon>
        <taxon>Saccharomycotina</taxon>
        <taxon>Pichiomycetes</taxon>
        <taxon>Debaryomycetaceae</taxon>
        <taxon>Meyerozyma</taxon>
    </lineage>
</organism>
<name>A5DMB9_PICGU</name>
<dbReference type="GO" id="GO:0070917">
    <property type="term" value="F:inositol phosphoceramide synthase regulator activity"/>
    <property type="evidence" value="ECO:0007669"/>
    <property type="project" value="InterPro"/>
</dbReference>
<dbReference type="KEGG" id="pgu:PGUG_04420"/>
<reference evidence="2 3" key="1">
    <citation type="journal article" date="2009" name="Nature">
        <title>Evolution of pathogenicity and sexual reproduction in eight Candida genomes.</title>
        <authorList>
            <person name="Butler G."/>
            <person name="Rasmussen M.D."/>
            <person name="Lin M.F."/>
            <person name="Santos M.A."/>
            <person name="Sakthikumar S."/>
            <person name="Munro C.A."/>
            <person name="Rheinbay E."/>
            <person name="Grabherr M."/>
            <person name="Forche A."/>
            <person name="Reedy J.L."/>
            <person name="Agrafioti I."/>
            <person name="Arnaud M.B."/>
            <person name="Bates S."/>
            <person name="Brown A.J."/>
            <person name="Brunke S."/>
            <person name="Costanzo M.C."/>
            <person name="Fitzpatrick D.A."/>
            <person name="de Groot P.W."/>
            <person name="Harris D."/>
            <person name="Hoyer L.L."/>
            <person name="Hube B."/>
            <person name="Klis F.M."/>
            <person name="Kodira C."/>
            <person name="Lennard N."/>
            <person name="Logue M.E."/>
            <person name="Martin R."/>
            <person name="Neiman A.M."/>
            <person name="Nikolaou E."/>
            <person name="Quail M.A."/>
            <person name="Quinn J."/>
            <person name="Santos M.C."/>
            <person name="Schmitzberger F.F."/>
            <person name="Sherlock G."/>
            <person name="Shah P."/>
            <person name="Silverstein K.A."/>
            <person name="Skrzypek M.S."/>
            <person name="Soll D."/>
            <person name="Staggs R."/>
            <person name="Stansfield I."/>
            <person name="Stumpf M.P."/>
            <person name="Sudbery P.E."/>
            <person name="Srikantha T."/>
            <person name="Zeng Q."/>
            <person name="Berman J."/>
            <person name="Berriman M."/>
            <person name="Heitman J."/>
            <person name="Gow N.A."/>
            <person name="Lorenz M.C."/>
            <person name="Birren B.W."/>
            <person name="Kellis M."/>
            <person name="Cuomo C.A."/>
        </authorList>
    </citation>
    <scope>NUCLEOTIDE SEQUENCE [LARGE SCALE GENOMIC DNA]</scope>
    <source>
        <strain evidence="3">ATCC 6260 / CBS 566 / DSM 6381 / JCM 1539 / NBRC 10279 / NRRL Y-324</strain>
    </source>
</reference>
<dbReference type="InterPro" id="IPR013862">
    <property type="entry name" value="Kei1"/>
</dbReference>
<feature type="transmembrane region" description="Helical" evidence="1">
    <location>
        <begin position="62"/>
        <end position="85"/>
    </location>
</feature>
<evidence type="ECO:0000313" key="3">
    <source>
        <dbReference type="Proteomes" id="UP000001997"/>
    </source>
</evidence>
<dbReference type="OMA" id="CEVIVWF"/>
<dbReference type="GeneID" id="5125469"/>
<keyword evidence="1" id="KW-0812">Transmembrane</keyword>
<protein>
    <recommendedName>
        <fullName evidence="4">DUF1753 domain-containing protein</fullName>
    </recommendedName>
</protein>
<dbReference type="PANTHER" id="PTHR28077:SF1">
    <property type="entry name" value="INOSITOL PHOSPHORYLCERAMIDE SYNTHASE REGULATORY SUBUNIT KEI1"/>
    <property type="match status" value="1"/>
</dbReference>
<feature type="transmembrane region" description="Helical" evidence="1">
    <location>
        <begin position="97"/>
        <end position="121"/>
    </location>
</feature>